<feature type="chain" id="PRO_5014630366" evidence="1">
    <location>
        <begin position="16"/>
        <end position="88"/>
    </location>
</feature>
<organism evidence="2">
    <name type="scientific">Anopheles darlingi</name>
    <name type="common">Mosquito</name>
    <dbReference type="NCBI Taxonomy" id="43151"/>
    <lineage>
        <taxon>Eukaryota</taxon>
        <taxon>Metazoa</taxon>
        <taxon>Ecdysozoa</taxon>
        <taxon>Arthropoda</taxon>
        <taxon>Hexapoda</taxon>
        <taxon>Insecta</taxon>
        <taxon>Pterygota</taxon>
        <taxon>Neoptera</taxon>
        <taxon>Endopterygota</taxon>
        <taxon>Diptera</taxon>
        <taxon>Nematocera</taxon>
        <taxon>Culicoidea</taxon>
        <taxon>Culicidae</taxon>
        <taxon>Anophelinae</taxon>
        <taxon>Anopheles</taxon>
    </lineage>
</organism>
<name>A0A2M4DIU3_ANODA</name>
<evidence type="ECO:0000313" key="2">
    <source>
        <dbReference type="EMBL" id="MBW77429.1"/>
    </source>
</evidence>
<protein>
    <submittedName>
        <fullName evidence="2">Putative secreted protein</fullName>
    </submittedName>
</protein>
<feature type="signal peptide" evidence="1">
    <location>
        <begin position="1"/>
        <end position="15"/>
    </location>
</feature>
<proteinExistence type="predicted"/>
<keyword evidence="1" id="KW-0732">Signal</keyword>
<accession>A0A2M4DIU3</accession>
<evidence type="ECO:0000256" key="1">
    <source>
        <dbReference type="SAM" id="SignalP"/>
    </source>
</evidence>
<dbReference type="EMBL" id="GGFL01013251">
    <property type="protein sequence ID" value="MBW77429.1"/>
    <property type="molecule type" value="Transcribed_RNA"/>
</dbReference>
<dbReference type="AlphaFoldDB" id="A0A2M4DIU3"/>
<reference evidence="2" key="1">
    <citation type="submission" date="2018-01" db="EMBL/GenBank/DDBJ databases">
        <title>An insight into the sialome of Amazonian anophelines.</title>
        <authorList>
            <person name="Ribeiro J.M."/>
            <person name="Scarpassa V."/>
            <person name="Calvo E."/>
        </authorList>
    </citation>
    <scope>NUCLEOTIDE SEQUENCE</scope>
</reference>
<sequence>MKLLIVVSISHVHSALRCTDTRVCSACIIGNAIQRSAKAYQHNKKSHMAVNNHVMTDIFSLITQGIERSRDPKNLLVATDSTAFNHSY</sequence>